<evidence type="ECO:0000256" key="1">
    <source>
        <dbReference type="SAM" id="Coils"/>
    </source>
</evidence>
<keyword evidence="4" id="KW-1185">Reference proteome</keyword>
<dbReference type="AlphaFoldDB" id="A0A371HHH4"/>
<evidence type="ECO:0000313" key="4">
    <source>
        <dbReference type="Proteomes" id="UP000257109"/>
    </source>
</evidence>
<accession>A0A371HHH4</accession>
<evidence type="ECO:0000259" key="2">
    <source>
        <dbReference type="Pfam" id="PF24924"/>
    </source>
</evidence>
<dbReference type="InterPro" id="IPR056647">
    <property type="entry name" value="DUF7745"/>
</dbReference>
<sequence length="275" mass="32062">MWRIPKCPTLGDLGAINYNPELISRQARYPIIRAPLEETIMPFVIHGSEAHKGEHHRKIRHAWKNETKSYGASPSYREWLKGRTKLVGLPCGEVQYQNQKAQTYEVQETLRVGELEETLEQMKTEQGLEAALEEVRLEKQLKDKTNKRARAKKETRLKVGSFLRATDQEMCSRRAERNQIAIEKEQLKEALLNLKTRETKWEKHVHGLQEKVRLLEELARAKLSKEYLEDQRRQSLFELVKARGKSDEAELQSQATIQELKGGLRKLETKMPRAR</sequence>
<organism evidence="3 4">
    <name type="scientific">Mucuna pruriens</name>
    <name type="common">Velvet bean</name>
    <name type="synonym">Dolichos pruriens</name>
    <dbReference type="NCBI Taxonomy" id="157652"/>
    <lineage>
        <taxon>Eukaryota</taxon>
        <taxon>Viridiplantae</taxon>
        <taxon>Streptophyta</taxon>
        <taxon>Embryophyta</taxon>
        <taxon>Tracheophyta</taxon>
        <taxon>Spermatophyta</taxon>
        <taxon>Magnoliopsida</taxon>
        <taxon>eudicotyledons</taxon>
        <taxon>Gunneridae</taxon>
        <taxon>Pentapetalae</taxon>
        <taxon>rosids</taxon>
        <taxon>fabids</taxon>
        <taxon>Fabales</taxon>
        <taxon>Fabaceae</taxon>
        <taxon>Papilionoideae</taxon>
        <taxon>50 kb inversion clade</taxon>
        <taxon>NPAAA clade</taxon>
        <taxon>indigoferoid/millettioid clade</taxon>
        <taxon>Phaseoleae</taxon>
        <taxon>Mucuna</taxon>
    </lineage>
</organism>
<evidence type="ECO:0000313" key="3">
    <source>
        <dbReference type="EMBL" id="RDY02245.1"/>
    </source>
</evidence>
<reference evidence="3" key="1">
    <citation type="submission" date="2018-05" db="EMBL/GenBank/DDBJ databases">
        <title>Draft genome of Mucuna pruriens seed.</title>
        <authorList>
            <person name="Nnadi N.E."/>
            <person name="Vos R."/>
            <person name="Hasami M.H."/>
            <person name="Devisetty U.K."/>
            <person name="Aguiy J.C."/>
        </authorList>
    </citation>
    <scope>NUCLEOTIDE SEQUENCE [LARGE SCALE GENOMIC DNA]</scope>
    <source>
        <strain evidence="3">JCA_2017</strain>
    </source>
</reference>
<name>A0A371HHH4_MUCPR</name>
<gene>
    <name evidence="3" type="ORF">CR513_14324</name>
</gene>
<protein>
    <recommendedName>
        <fullName evidence="2">DUF7745 domain-containing protein</fullName>
    </recommendedName>
</protein>
<dbReference type="EMBL" id="QJKJ01002571">
    <property type="protein sequence ID" value="RDY02245.1"/>
    <property type="molecule type" value="Genomic_DNA"/>
</dbReference>
<proteinExistence type="predicted"/>
<feature type="coiled-coil region" evidence="1">
    <location>
        <begin position="128"/>
        <end position="231"/>
    </location>
</feature>
<comment type="caution">
    <text evidence="3">The sequence shown here is derived from an EMBL/GenBank/DDBJ whole genome shotgun (WGS) entry which is preliminary data.</text>
</comment>
<keyword evidence="1" id="KW-0175">Coiled coil</keyword>
<feature type="domain" description="DUF7745" evidence="2">
    <location>
        <begin position="5"/>
        <end position="83"/>
    </location>
</feature>
<dbReference type="Pfam" id="PF24924">
    <property type="entry name" value="DUF7745"/>
    <property type="match status" value="1"/>
</dbReference>
<dbReference type="Proteomes" id="UP000257109">
    <property type="component" value="Unassembled WGS sequence"/>
</dbReference>
<feature type="non-terminal residue" evidence="3">
    <location>
        <position position="1"/>
    </location>
</feature>
<dbReference type="OrthoDB" id="1460580at2759"/>